<dbReference type="InterPro" id="IPR036420">
    <property type="entry name" value="BRCT_dom_sf"/>
</dbReference>
<dbReference type="InterPro" id="IPR001357">
    <property type="entry name" value="BRCT_dom"/>
</dbReference>
<dbReference type="EMBL" id="CP138896">
    <property type="protein sequence ID" value="WPK24983.1"/>
    <property type="molecule type" value="Genomic_DNA"/>
</dbReference>
<dbReference type="FunFam" id="3.40.50.10190:FF:000067">
    <property type="entry name" value="Pescadillo homolog"/>
    <property type="match status" value="1"/>
</dbReference>
<dbReference type="GO" id="GO:0043021">
    <property type="term" value="F:ribonucleoprotein complex binding"/>
    <property type="evidence" value="ECO:0007669"/>
    <property type="project" value="UniProtKB-UniRule"/>
</dbReference>
<dbReference type="GO" id="GO:0003723">
    <property type="term" value="F:RNA binding"/>
    <property type="evidence" value="ECO:0007669"/>
    <property type="project" value="TreeGrafter"/>
</dbReference>
<feature type="compositionally biased region" description="Acidic residues" evidence="6">
    <location>
        <begin position="474"/>
        <end position="499"/>
    </location>
</feature>
<dbReference type="CDD" id="cd17709">
    <property type="entry name" value="BRCT_pescadillo_like"/>
    <property type="match status" value="1"/>
</dbReference>
<comment type="similarity">
    <text evidence="5">Belongs to the pescadillo family.</text>
</comment>
<feature type="domain" description="BRCT" evidence="7">
    <location>
        <begin position="350"/>
        <end position="449"/>
    </location>
</feature>
<organism evidence="8 9">
    <name type="scientific">Australozyma saopauloensis</name>
    <dbReference type="NCBI Taxonomy" id="291208"/>
    <lineage>
        <taxon>Eukaryota</taxon>
        <taxon>Fungi</taxon>
        <taxon>Dikarya</taxon>
        <taxon>Ascomycota</taxon>
        <taxon>Saccharomycotina</taxon>
        <taxon>Pichiomycetes</taxon>
        <taxon>Metschnikowiaceae</taxon>
        <taxon>Australozyma</taxon>
    </lineage>
</organism>
<name>A0AAX4H8U4_9ASCO</name>
<accession>A0AAX4H8U4</accession>
<dbReference type="HAMAP" id="MF_03028">
    <property type="entry name" value="Pescadillo"/>
    <property type="match status" value="1"/>
</dbReference>
<dbReference type="Pfam" id="PF16589">
    <property type="entry name" value="BRCT_2"/>
    <property type="match status" value="1"/>
</dbReference>
<evidence type="ECO:0000256" key="3">
    <source>
        <dbReference type="ARBA" id="ARBA00023054"/>
    </source>
</evidence>
<evidence type="ECO:0000256" key="6">
    <source>
        <dbReference type="SAM" id="MobiDB-lite"/>
    </source>
</evidence>
<keyword evidence="2 5" id="KW-0698">rRNA processing</keyword>
<dbReference type="SUPFAM" id="SSF52113">
    <property type="entry name" value="BRCT domain"/>
    <property type="match status" value="1"/>
</dbReference>
<dbReference type="PROSITE" id="PS50172">
    <property type="entry name" value="BRCT"/>
    <property type="match status" value="1"/>
</dbReference>
<dbReference type="PANTHER" id="PTHR12221:SF6">
    <property type="entry name" value="PESCADILLO HOMOLOG"/>
    <property type="match status" value="1"/>
</dbReference>
<evidence type="ECO:0000256" key="2">
    <source>
        <dbReference type="ARBA" id="ARBA00022552"/>
    </source>
</evidence>
<evidence type="ECO:0000256" key="1">
    <source>
        <dbReference type="ARBA" id="ARBA00022517"/>
    </source>
</evidence>
<sequence length="591" mass="67274">MARIKRKGTTGAAKNFLTRSKAVSKLQISLADFRRLCIFKGIYPREPRHKKKANRGSSAPTTFYYSKDIKYLMHEPVLAKFREHKTFSKKLSKALNKNEIDDADRMEKNRPRYTLNHIIRERYPTFVDALRDLDDPLNMLFLFANMPATDEISHRVTNEAEKLTNHWLAYVARERLIKKVFVSIKGVYYLATVKGQEVRWLVPFKFPTNIPSDVDFRIMLTFLELYSTLLHFVLFKLYSDANLVYPPPIDTEKLKSVGGLSSYVLTSKDNVTGATLKEKSAPQVSGEHVEGSTLSNDEIKKAMEADALQADSEAQENEEQNVETVELDEFAATNKTAGDILSQPSRFASPTSTLFSNFTFFVGREVSMDILELCILSAGGKVVSEILLDEMKLKQPEQFKKLDMSTITHQIVDRPKILNKVAGRTYIQPQWIFDSINKSELLPVGEYAPGETLPPHLSPWGDRGNYNAGAPAVAEEDDEESEDESVEEAEENAEEEDEQIKEQKELEMEAAGVKYSDVKADEPKAKKSKKSQKATEAEEKELKKIMMSNKNKKLYARLQGEVDQLDERVKNLTKKKKQLEKAKKDLLKVHK</sequence>
<evidence type="ECO:0000256" key="5">
    <source>
        <dbReference type="HAMAP-Rule" id="MF_03028"/>
    </source>
</evidence>
<dbReference type="Proteomes" id="UP001338582">
    <property type="component" value="Chromosome 3"/>
</dbReference>
<gene>
    <name evidence="5" type="primary">NOP7</name>
    <name evidence="8" type="ORF">PUMCH_002282</name>
</gene>
<comment type="function">
    <text evidence="5">Component of the NOP7 complex, which is required for maturation of the 25S and 5.8S ribosomal RNAs and formation of the 60S ribosome.</text>
</comment>
<dbReference type="GO" id="GO:0000466">
    <property type="term" value="P:maturation of 5.8S rRNA from tricistronic rRNA transcript (SSU-rRNA, 5.8S rRNA, LSU-rRNA)"/>
    <property type="evidence" value="ECO:0007669"/>
    <property type="project" value="UniProtKB-UniRule"/>
</dbReference>
<keyword evidence="4 5" id="KW-0539">Nucleus</keyword>
<dbReference type="AlphaFoldDB" id="A0AAX4H8U4"/>
<keyword evidence="9" id="KW-1185">Reference proteome</keyword>
<comment type="subunit">
    <text evidence="5">Component of the NOP7 complex, composed of ERB1, NOP7 and YTM1. Within the NOP7 complex ERB1 appears to interact directly with NOP7 and YTM1. The NOP7 complex also associates with the 66S pre-ribosome.</text>
</comment>
<dbReference type="Pfam" id="PF06732">
    <property type="entry name" value="Pescadillo_N"/>
    <property type="match status" value="1"/>
</dbReference>
<dbReference type="GO" id="GO:0070545">
    <property type="term" value="C:PeBoW complex"/>
    <property type="evidence" value="ECO:0007669"/>
    <property type="project" value="TreeGrafter"/>
</dbReference>
<dbReference type="GO" id="GO:0005654">
    <property type="term" value="C:nucleoplasm"/>
    <property type="evidence" value="ECO:0007669"/>
    <property type="project" value="UniProtKB-SubCell"/>
</dbReference>
<protein>
    <recommendedName>
        <fullName evidence="5">Pescadillo homolog</fullName>
    </recommendedName>
    <alternativeName>
        <fullName evidence="5">Nucleolar protein 7 homolog</fullName>
    </alternativeName>
</protein>
<dbReference type="InterPro" id="IPR010613">
    <property type="entry name" value="PES"/>
</dbReference>
<feature type="compositionally biased region" description="Basic and acidic residues" evidence="6">
    <location>
        <begin position="516"/>
        <end position="525"/>
    </location>
</feature>
<feature type="region of interest" description="Disordered" evidence="6">
    <location>
        <begin position="453"/>
        <end position="540"/>
    </location>
</feature>
<dbReference type="GO" id="GO:0000463">
    <property type="term" value="P:maturation of LSU-rRNA from tricistronic rRNA transcript (SSU-rRNA, 5.8S rRNA, LSU-rRNA)"/>
    <property type="evidence" value="ECO:0007669"/>
    <property type="project" value="UniProtKB-UniRule"/>
</dbReference>
<dbReference type="GO" id="GO:0030687">
    <property type="term" value="C:preribosome, large subunit precursor"/>
    <property type="evidence" value="ECO:0007669"/>
    <property type="project" value="UniProtKB-UniRule"/>
</dbReference>
<proteinExistence type="inferred from homology"/>
<evidence type="ECO:0000259" key="7">
    <source>
        <dbReference type="PROSITE" id="PS50172"/>
    </source>
</evidence>
<keyword evidence="1 5" id="KW-0690">Ribosome biogenesis</keyword>
<feature type="coiled-coil region" evidence="5">
    <location>
        <begin position="555"/>
        <end position="589"/>
    </location>
</feature>
<reference evidence="8 9" key="1">
    <citation type="submission" date="2023-10" db="EMBL/GenBank/DDBJ databases">
        <title>Draft Genome Sequence of Candida saopaulonensis from a very Premature Infant with Sepsis.</title>
        <authorList>
            <person name="Ning Y."/>
            <person name="Dai R."/>
            <person name="Xiao M."/>
            <person name="Xu Y."/>
            <person name="Yan Q."/>
            <person name="Zhang L."/>
        </authorList>
    </citation>
    <scope>NUCLEOTIDE SEQUENCE [LARGE SCALE GENOMIC DNA]</scope>
    <source>
        <strain evidence="8 9">19XY460</strain>
    </source>
</reference>
<dbReference type="SMART" id="SM00292">
    <property type="entry name" value="BRCT"/>
    <property type="match status" value="1"/>
</dbReference>
<evidence type="ECO:0000313" key="8">
    <source>
        <dbReference type="EMBL" id="WPK24983.1"/>
    </source>
</evidence>
<dbReference type="Gene3D" id="3.40.50.10190">
    <property type="entry name" value="BRCT domain"/>
    <property type="match status" value="1"/>
</dbReference>
<dbReference type="PANTHER" id="PTHR12221">
    <property type="entry name" value="PESCADILLO - RELATED"/>
    <property type="match status" value="1"/>
</dbReference>
<evidence type="ECO:0000256" key="4">
    <source>
        <dbReference type="ARBA" id="ARBA00023242"/>
    </source>
</evidence>
<keyword evidence="3 5" id="KW-0175">Coiled coil</keyword>
<comment type="subcellular location">
    <subcellularLocation>
        <location evidence="5">Nucleus</location>
        <location evidence="5">Nucleolus</location>
    </subcellularLocation>
    <subcellularLocation>
        <location evidence="5">Nucleus</location>
        <location evidence="5">Nucleoplasm</location>
    </subcellularLocation>
</comment>
<evidence type="ECO:0000313" key="9">
    <source>
        <dbReference type="Proteomes" id="UP001338582"/>
    </source>
</evidence>